<accession>A0A3P6SGH7</accession>
<dbReference type="OrthoDB" id="5795902at2759"/>
<dbReference type="EMBL" id="UYRV01024233">
    <property type="protein sequence ID" value="VDK75092.1"/>
    <property type="molecule type" value="Genomic_DNA"/>
</dbReference>
<dbReference type="Gene3D" id="3.20.20.70">
    <property type="entry name" value="Aldolase class I"/>
    <property type="match status" value="1"/>
</dbReference>
<evidence type="ECO:0000313" key="4">
    <source>
        <dbReference type="EMBL" id="VDK75092.1"/>
    </source>
</evidence>
<proteinExistence type="inferred from homology"/>
<evidence type="ECO:0000313" key="5">
    <source>
        <dbReference type="Proteomes" id="UP000271889"/>
    </source>
</evidence>
<dbReference type="SUPFAM" id="SSF51445">
    <property type="entry name" value="(Trans)glycosidases"/>
    <property type="match status" value="1"/>
</dbReference>
<dbReference type="AlphaFoldDB" id="A0A3P6SGH7"/>
<sequence>MLILLISSIGVVIALENGLARTPPMGWMSWATFFCQTDCEKYPDDCISEKLYRDMADRLG</sequence>
<dbReference type="InterPro" id="IPR013785">
    <property type="entry name" value="Aldolase_TIM"/>
</dbReference>
<evidence type="ECO:0000256" key="2">
    <source>
        <dbReference type="ARBA" id="ARBA00022801"/>
    </source>
</evidence>
<dbReference type="GO" id="GO:0004553">
    <property type="term" value="F:hydrolase activity, hydrolyzing O-glycosyl compounds"/>
    <property type="evidence" value="ECO:0007669"/>
    <property type="project" value="InterPro"/>
</dbReference>
<name>A0A3P6SGH7_CYLGO</name>
<evidence type="ECO:0000256" key="3">
    <source>
        <dbReference type="ARBA" id="ARBA00023295"/>
    </source>
</evidence>
<dbReference type="GO" id="GO:0005975">
    <property type="term" value="P:carbohydrate metabolic process"/>
    <property type="evidence" value="ECO:0007669"/>
    <property type="project" value="InterPro"/>
</dbReference>
<dbReference type="Pfam" id="PF16499">
    <property type="entry name" value="Melibiase_2"/>
    <property type="match status" value="1"/>
</dbReference>
<organism evidence="4 5">
    <name type="scientific">Cylicostephanus goldi</name>
    <name type="common">Nematode worm</name>
    <dbReference type="NCBI Taxonomy" id="71465"/>
    <lineage>
        <taxon>Eukaryota</taxon>
        <taxon>Metazoa</taxon>
        <taxon>Ecdysozoa</taxon>
        <taxon>Nematoda</taxon>
        <taxon>Chromadorea</taxon>
        <taxon>Rhabditida</taxon>
        <taxon>Rhabditina</taxon>
        <taxon>Rhabditomorpha</taxon>
        <taxon>Strongyloidea</taxon>
        <taxon>Strongylidae</taxon>
        <taxon>Cylicostephanus</taxon>
    </lineage>
</organism>
<dbReference type="Proteomes" id="UP000271889">
    <property type="component" value="Unassembled WGS sequence"/>
</dbReference>
<reference evidence="4 5" key="1">
    <citation type="submission" date="2018-11" db="EMBL/GenBank/DDBJ databases">
        <authorList>
            <consortium name="Pathogen Informatics"/>
        </authorList>
    </citation>
    <scope>NUCLEOTIDE SEQUENCE [LARGE SCALE GENOMIC DNA]</scope>
</reference>
<protein>
    <submittedName>
        <fullName evidence="4">Uncharacterized protein</fullName>
    </submittedName>
</protein>
<keyword evidence="2" id="KW-0378">Hydrolase</keyword>
<gene>
    <name evidence="4" type="ORF">CGOC_LOCUS7107</name>
</gene>
<keyword evidence="5" id="KW-1185">Reference proteome</keyword>
<dbReference type="InterPro" id="IPR002241">
    <property type="entry name" value="Glyco_hydro_27"/>
</dbReference>
<comment type="similarity">
    <text evidence="1">Belongs to the glycosyl hydrolase 27 family.</text>
</comment>
<evidence type="ECO:0000256" key="1">
    <source>
        <dbReference type="ARBA" id="ARBA00009743"/>
    </source>
</evidence>
<dbReference type="InterPro" id="IPR017853">
    <property type="entry name" value="GH"/>
</dbReference>
<keyword evidence="3" id="KW-0326">Glycosidase</keyword>